<name>A0A2H0BWF9_9BACT</name>
<dbReference type="AlphaFoldDB" id="A0A2H0BWF9"/>
<sequence>MNKDSLFGTLLQVRKLNRDLSYQDEWGLQDSSLESYLASFKDIITQDELVQIMDKNKGYQATLDLMGSGSAWEDTSVDAILGVTLSDKDYSIDRRTVLGGDVLSKKTWKRIRSYLNDKELEGFNIITCRPEGGIHTLPDNKDLFGYLLSEAVSLLHEGGVLLTQLPGSLSHETSRLVSQQLVEDIEAKMGVSVYYQSSQSFGLPSKISAIRVDKLVS</sequence>
<comment type="caution">
    <text evidence="1">The sequence shown here is derived from an EMBL/GenBank/DDBJ whole genome shotgun (WGS) entry which is preliminary data.</text>
</comment>
<protein>
    <recommendedName>
        <fullName evidence="3">Methyltransferase type 11 domain-containing protein</fullName>
    </recommendedName>
</protein>
<evidence type="ECO:0000313" key="2">
    <source>
        <dbReference type="Proteomes" id="UP000231246"/>
    </source>
</evidence>
<dbReference type="Proteomes" id="UP000231246">
    <property type="component" value="Unassembled WGS sequence"/>
</dbReference>
<evidence type="ECO:0008006" key="3">
    <source>
        <dbReference type="Google" id="ProtNLM"/>
    </source>
</evidence>
<dbReference type="EMBL" id="PCTA01000027">
    <property type="protein sequence ID" value="PIP61390.1"/>
    <property type="molecule type" value="Genomic_DNA"/>
</dbReference>
<accession>A0A2H0BWF9</accession>
<gene>
    <name evidence="1" type="ORF">COW99_04295</name>
</gene>
<organism evidence="1 2">
    <name type="scientific">Candidatus Roizmanbacteria bacterium CG22_combo_CG10-13_8_21_14_all_38_20</name>
    <dbReference type="NCBI Taxonomy" id="1974862"/>
    <lineage>
        <taxon>Bacteria</taxon>
        <taxon>Candidatus Roizmaniibacteriota</taxon>
    </lineage>
</organism>
<proteinExistence type="predicted"/>
<reference evidence="1 2" key="1">
    <citation type="submission" date="2017-09" db="EMBL/GenBank/DDBJ databases">
        <title>Depth-based differentiation of microbial function through sediment-hosted aquifers and enrichment of novel symbionts in the deep terrestrial subsurface.</title>
        <authorList>
            <person name="Probst A.J."/>
            <person name="Ladd B."/>
            <person name="Jarett J.K."/>
            <person name="Geller-Mcgrath D.E."/>
            <person name="Sieber C.M."/>
            <person name="Emerson J.B."/>
            <person name="Anantharaman K."/>
            <person name="Thomas B.C."/>
            <person name="Malmstrom R."/>
            <person name="Stieglmeier M."/>
            <person name="Klingl A."/>
            <person name="Woyke T."/>
            <person name="Ryan C.M."/>
            <person name="Banfield J.F."/>
        </authorList>
    </citation>
    <scope>NUCLEOTIDE SEQUENCE [LARGE SCALE GENOMIC DNA]</scope>
    <source>
        <strain evidence="1">CG22_combo_CG10-13_8_21_14_all_38_20</strain>
    </source>
</reference>
<evidence type="ECO:0000313" key="1">
    <source>
        <dbReference type="EMBL" id="PIP61390.1"/>
    </source>
</evidence>